<dbReference type="SUPFAM" id="SSF56801">
    <property type="entry name" value="Acetyl-CoA synthetase-like"/>
    <property type="match status" value="1"/>
</dbReference>
<evidence type="ECO:0000259" key="3">
    <source>
        <dbReference type="Pfam" id="PF00501"/>
    </source>
</evidence>
<name>A0A1G9YPT2_9PSED</name>
<dbReference type="PANTHER" id="PTHR43767">
    <property type="entry name" value="LONG-CHAIN-FATTY-ACID--COA LIGASE"/>
    <property type="match status" value="1"/>
</dbReference>
<dbReference type="PANTHER" id="PTHR43767:SF1">
    <property type="entry name" value="NONRIBOSOMAL PEPTIDE SYNTHASE PES1 (EUROFUNG)-RELATED"/>
    <property type="match status" value="1"/>
</dbReference>
<dbReference type="OrthoDB" id="9803968at2"/>
<protein>
    <submittedName>
        <fullName evidence="5">Long-chain acyl-CoA synthetase</fullName>
    </submittedName>
</protein>
<reference evidence="6" key="1">
    <citation type="submission" date="2016-10" db="EMBL/GenBank/DDBJ databases">
        <authorList>
            <person name="Varghese N."/>
            <person name="Submissions S."/>
        </authorList>
    </citation>
    <scope>NUCLEOTIDE SEQUENCE [LARGE SCALE GENOMIC DNA]</scope>
    <source>
        <strain evidence="6">JCM 21621</strain>
    </source>
</reference>
<gene>
    <name evidence="5" type="ORF">SAMN05216193_101152</name>
</gene>
<evidence type="ECO:0000256" key="1">
    <source>
        <dbReference type="ARBA" id="ARBA00006432"/>
    </source>
</evidence>
<dbReference type="PROSITE" id="PS00455">
    <property type="entry name" value="AMP_BINDING"/>
    <property type="match status" value="1"/>
</dbReference>
<organism evidence="5 6">
    <name type="scientific">Pseudomonas jinjuensis</name>
    <dbReference type="NCBI Taxonomy" id="198616"/>
    <lineage>
        <taxon>Bacteria</taxon>
        <taxon>Pseudomonadati</taxon>
        <taxon>Pseudomonadota</taxon>
        <taxon>Gammaproteobacteria</taxon>
        <taxon>Pseudomonadales</taxon>
        <taxon>Pseudomonadaceae</taxon>
        <taxon>Pseudomonas</taxon>
    </lineage>
</organism>
<dbReference type="Gene3D" id="3.30.300.30">
    <property type="match status" value="1"/>
</dbReference>
<keyword evidence="2" id="KW-0436">Ligase</keyword>
<dbReference type="Pfam" id="PF13193">
    <property type="entry name" value="AMP-binding_C"/>
    <property type="match status" value="1"/>
</dbReference>
<accession>A0A1G9YPT2</accession>
<dbReference type="EMBL" id="FNIJ01000001">
    <property type="protein sequence ID" value="SDN11042.1"/>
    <property type="molecule type" value="Genomic_DNA"/>
</dbReference>
<dbReference type="AlphaFoldDB" id="A0A1G9YPT2"/>
<dbReference type="STRING" id="198616.SAMN05216193_101152"/>
<dbReference type="Gene3D" id="3.40.50.12780">
    <property type="entry name" value="N-terminal domain of ligase-like"/>
    <property type="match status" value="1"/>
</dbReference>
<evidence type="ECO:0000256" key="2">
    <source>
        <dbReference type="ARBA" id="ARBA00022598"/>
    </source>
</evidence>
<dbReference type="CDD" id="cd17631">
    <property type="entry name" value="FACL_FadD13-like"/>
    <property type="match status" value="1"/>
</dbReference>
<dbReference type="InterPro" id="IPR050237">
    <property type="entry name" value="ATP-dep_AMP-bd_enzyme"/>
</dbReference>
<dbReference type="InterPro" id="IPR042099">
    <property type="entry name" value="ANL_N_sf"/>
</dbReference>
<dbReference type="InterPro" id="IPR020845">
    <property type="entry name" value="AMP-binding_CS"/>
</dbReference>
<evidence type="ECO:0000313" key="6">
    <source>
        <dbReference type="Proteomes" id="UP000242957"/>
    </source>
</evidence>
<dbReference type="GO" id="GO:0016878">
    <property type="term" value="F:acid-thiol ligase activity"/>
    <property type="evidence" value="ECO:0007669"/>
    <property type="project" value="UniProtKB-ARBA"/>
</dbReference>
<dbReference type="InterPro" id="IPR025110">
    <property type="entry name" value="AMP-bd_C"/>
</dbReference>
<sequence length="522" mass="56463">MYITQGLHRHLQRRPNATAIRFQGRSVSYAEFGERVARLAGALKQLGVVSGDRVAMLSVNSQRYIEYYQAVPWADAVVNPVNIRWSAAEIVYSLDDSDTSVLIVDDTFLALGRKVMAEAKTLRTVIYAGDGETPEGMLGYEALIAASAPVEDARREGDSLLGIFYTGGTTGFPKGVMLSHSNLSFSALGVLNSGSAHANCNYLHVMPMFHLADFAAMTALFMSGGTHVVMPSFVPKAVLETIASERINEILLAPTMIQMLLDARDADPELQKLDLGSLERIGYGASPITPALLDRARGVFTSAGFSQGYGMTELAPLATLLAPEHHSAEYQASGKMYSAGVPAVCVEVRIVDADDNEVPRGTVGEITVRGPNMMMGYWNKPEATAEALRGGWMHTGDGGYMDEDGFVYICDRIKDMIVSGGENIYSAEVETAIASHPAVAQGAVIGIPCSKWGETVHAVIVLKPEARVSSDEIVAHCRERIAGYKCPRSVEFRESLPLSSVGKVLKTDLRKPFWEGHRRGIA</sequence>
<comment type="similarity">
    <text evidence="1">Belongs to the ATP-dependent AMP-binding enzyme family.</text>
</comment>
<evidence type="ECO:0000259" key="4">
    <source>
        <dbReference type="Pfam" id="PF13193"/>
    </source>
</evidence>
<dbReference type="Proteomes" id="UP000242957">
    <property type="component" value="Unassembled WGS sequence"/>
</dbReference>
<evidence type="ECO:0000313" key="5">
    <source>
        <dbReference type="EMBL" id="SDN11042.1"/>
    </source>
</evidence>
<dbReference type="FunFam" id="3.30.300.30:FF:000008">
    <property type="entry name" value="2,3-dihydroxybenzoate-AMP ligase"/>
    <property type="match status" value="1"/>
</dbReference>
<dbReference type="InterPro" id="IPR045851">
    <property type="entry name" value="AMP-bd_C_sf"/>
</dbReference>
<keyword evidence="6" id="KW-1185">Reference proteome</keyword>
<dbReference type="RefSeq" id="WP_084310487.1">
    <property type="nucleotide sequence ID" value="NZ_FNIJ01000001.1"/>
</dbReference>
<feature type="domain" description="AMP-dependent synthetase/ligase" evidence="3">
    <location>
        <begin position="8"/>
        <end position="378"/>
    </location>
</feature>
<proteinExistence type="inferred from homology"/>
<dbReference type="InterPro" id="IPR000873">
    <property type="entry name" value="AMP-dep_synth/lig_dom"/>
</dbReference>
<feature type="domain" description="AMP-binding enzyme C-terminal" evidence="4">
    <location>
        <begin position="428"/>
        <end position="503"/>
    </location>
</feature>
<dbReference type="NCBIfam" id="NF004837">
    <property type="entry name" value="PRK06187.1"/>
    <property type="match status" value="1"/>
</dbReference>
<dbReference type="Pfam" id="PF00501">
    <property type="entry name" value="AMP-binding"/>
    <property type="match status" value="1"/>
</dbReference>